<protein>
    <submittedName>
        <fullName evidence="1">Uncharacterized protein</fullName>
    </submittedName>
</protein>
<dbReference type="EMBL" id="CAUJNA010003805">
    <property type="protein sequence ID" value="CAJ1410127.1"/>
    <property type="molecule type" value="Genomic_DNA"/>
</dbReference>
<name>A0AA36JR00_9DINO</name>
<organism evidence="1 2">
    <name type="scientific">Effrenium voratum</name>
    <dbReference type="NCBI Taxonomy" id="2562239"/>
    <lineage>
        <taxon>Eukaryota</taxon>
        <taxon>Sar</taxon>
        <taxon>Alveolata</taxon>
        <taxon>Dinophyceae</taxon>
        <taxon>Suessiales</taxon>
        <taxon>Symbiodiniaceae</taxon>
        <taxon>Effrenium</taxon>
    </lineage>
</organism>
<reference evidence="1" key="1">
    <citation type="submission" date="2023-08" db="EMBL/GenBank/DDBJ databases">
        <authorList>
            <person name="Chen Y."/>
            <person name="Shah S."/>
            <person name="Dougan E. K."/>
            <person name="Thang M."/>
            <person name="Chan C."/>
        </authorList>
    </citation>
    <scope>NUCLEOTIDE SEQUENCE</scope>
</reference>
<gene>
    <name evidence="1" type="ORF">EVOR1521_LOCUS31050</name>
</gene>
<accession>A0AA36JR00</accession>
<dbReference type="AlphaFoldDB" id="A0AA36JR00"/>
<evidence type="ECO:0000313" key="1">
    <source>
        <dbReference type="EMBL" id="CAJ1410127.1"/>
    </source>
</evidence>
<proteinExistence type="predicted"/>
<sequence>MSYCSVRNVRCLACTILLIRGKSQGSREPPVIHELGVFREKKINGVRSLEKCAHCLTQWSEVAGGLQNLLGFVVPRLAPRFVQGTCSQKRGQECVRRGEGTETSREGAWGLQITRGARAEVCRRGQGLQKFVGEAWVSQKSDRILAFLDTPLVLPLVVACPARFLKLLPARASKAAM</sequence>
<evidence type="ECO:0000313" key="2">
    <source>
        <dbReference type="Proteomes" id="UP001178507"/>
    </source>
</evidence>
<keyword evidence="2" id="KW-1185">Reference proteome</keyword>
<comment type="caution">
    <text evidence="1">The sequence shown here is derived from an EMBL/GenBank/DDBJ whole genome shotgun (WGS) entry which is preliminary data.</text>
</comment>
<dbReference type="Proteomes" id="UP001178507">
    <property type="component" value="Unassembled WGS sequence"/>
</dbReference>